<evidence type="ECO:0008006" key="5">
    <source>
        <dbReference type="Google" id="ProtNLM"/>
    </source>
</evidence>
<dbReference type="Proteomes" id="UP000502928">
    <property type="component" value="Chromosome"/>
</dbReference>
<evidence type="ECO:0000256" key="2">
    <source>
        <dbReference type="SAM" id="SignalP"/>
    </source>
</evidence>
<evidence type="ECO:0000313" key="3">
    <source>
        <dbReference type="EMBL" id="QII45821.1"/>
    </source>
</evidence>
<evidence type="ECO:0000256" key="1">
    <source>
        <dbReference type="SAM" id="MobiDB-lite"/>
    </source>
</evidence>
<dbReference type="KEGG" id="mut:GVT53_14435"/>
<accession>A0A6G7J4L4</accession>
<dbReference type="Gene3D" id="2.180.10.10">
    <property type="entry name" value="RHS repeat-associated core"/>
    <property type="match status" value="1"/>
</dbReference>
<dbReference type="AlphaFoldDB" id="A0A6G7J4L4"/>
<reference evidence="3 4" key="1">
    <citation type="submission" date="2020-02" db="EMBL/GenBank/DDBJ databases">
        <title>Complete genome of Muricauda sp. 501str8.</title>
        <authorList>
            <person name="Dong B."/>
            <person name="Zhu S."/>
            <person name="Yang J."/>
            <person name="Chen J."/>
        </authorList>
    </citation>
    <scope>NUCLEOTIDE SEQUENCE [LARGE SCALE GENOMIC DNA]</scope>
    <source>
        <strain evidence="3 4">501str8</strain>
    </source>
</reference>
<gene>
    <name evidence="3" type="ORF">GVT53_14435</name>
</gene>
<keyword evidence="4" id="KW-1185">Reference proteome</keyword>
<keyword evidence="2" id="KW-0732">Signal</keyword>
<feature type="signal peptide" evidence="2">
    <location>
        <begin position="1"/>
        <end position="23"/>
    </location>
</feature>
<feature type="region of interest" description="Disordered" evidence="1">
    <location>
        <begin position="23"/>
        <end position="54"/>
    </location>
</feature>
<feature type="compositionally biased region" description="Low complexity" evidence="1">
    <location>
        <begin position="28"/>
        <end position="37"/>
    </location>
</feature>
<proteinExistence type="predicted"/>
<dbReference type="RefSeq" id="WP_166249207.1">
    <property type="nucleotide sequence ID" value="NZ_CP049616.1"/>
</dbReference>
<sequence length="293" mass="34471">MNLKKFFISIVLLILLINCSTNEDGSPESESQTPPETEIGENAEDEPTKEPEESPEIVKMLKTFSSTDPGFAFAQRDFHYEDGFLTQFDYNNESKTYVYDDLERLTIVTSEYYTLKYEYDDQSQLIQVKKIVNNETEFVIDLTYEINQVSITAQLSYNYTYNLVHLLDDKGRIIKIIGDDGTDDFNVKEYTYDEKGNIIKEVLRDSERLEDRENNYSYHLEMINPFFVAYEKLNQSNYHFSNLTDIFIYTEYGTTPNVIDRQNYKYTSDDSNYPTELVASNENGDFVWLFEYY</sequence>
<name>A0A6G7J4L4_9FLAO</name>
<feature type="chain" id="PRO_5026069340" description="DUF4595 domain-containing protein" evidence="2">
    <location>
        <begin position="24"/>
        <end position="293"/>
    </location>
</feature>
<protein>
    <recommendedName>
        <fullName evidence="5">DUF4595 domain-containing protein</fullName>
    </recommendedName>
</protein>
<dbReference type="EMBL" id="CP049616">
    <property type="protein sequence ID" value="QII45821.1"/>
    <property type="molecule type" value="Genomic_DNA"/>
</dbReference>
<evidence type="ECO:0000313" key="4">
    <source>
        <dbReference type="Proteomes" id="UP000502928"/>
    </source>
</evidence>
<organism evidence="3 4">
    <name type="scientific">Flagellimonas oceani</name>
    <dbReference type="NCBI Taxonomy" id="2698672"/>
    <lineage>
        <taxon>Bacteria</taxon>
        <taxon>Pseudomonadati</taxon>
        <taxon>Bacteroidota</taxon>
        <taxon>Flavobacteriia</taxon>
        <taxon>Flavobacteriales</taxon>
        <taxon>Flavobacteriaceae</taxon>
        <taxon>Flagellimonas</taxon>
    </lineage>
</organism>